<evidence type="ECO:0000313" key="5">
    <source>
        <dbReference type="Proteomes" id="UP000651728"/>
    </source>
</evidence>
<proteinExistence type="predicted"/>
<reference evidence="4 5" key="1">
    <citation type="submission" date="2021-01" db="EMBL/GenBank/DDBJ databases">
        <title>Whole genome shotgun sequence of Microbispora amethystogenes NBRC 101907.</title>
        <authorList>
            <person name="Komaki H."/>
            <person name="Tamura T."/>
        </authorList>
    </citation>
    <scope>NUCLEOTIDE SEQUENCE [LARGE SCALE GENOMIC DNA]</scope>
    <source>
        <strain evidence="4 5">NBRC 101907</strain>
    </source>
</reference>
<dbReference type="CDD" id="cd02440">
    <property type="entry name" value="AdoMet_MTases"/>
    <property type="match status" value="1"/>
</dbReference>
<feature type="domain" description="Methyltransferase type 11" evidence="3">
    <location>
        <begin position="100"/>
        <end position="195"/>
    </location>
</feature>
<dbReference type="InterPro" id="IPR013216">
    <property type="entry name" value="Methyltransf_11"/>
</dbReference>
<keyword evidence="4" id="KW-0489">Methyltransferase</keyword>
<evidence type="ECO:0000256" key="1">
    <source>
        <dbReference type="ARBA" id="ARBA00022679"/>
    </source>
</evidence>
<evidence type="ECO:0000313" key="4">
    <source>
        <dbReference type="EMBL" id="GIH31628.1"/>
    </source>
</evidence>
<keyword evidence="5" id="KW-1185">Reference proteome</keyword>
<dbReference type="Gene3D" id="3.40.50.150">
    <property type="entry name" value="Vaccinia Virus protein VP39"/>
    <property type="match status" value="1"/>
</dbReference>
<keyword evidence="1" id="KW-0808">Transferase</keyword>
<dbReference type="PANTHER" id="PTHR44068">
    <property type="entry name" value="ZGC:194242"/>
    <property type="match status" value="1"/>
</dbReference>
<gene>
    <name evidence="4" type="ORF">Mam01_17920</name>
</gene>
<dbReference type="Pfam" id="PF08241">
    <property type="entry name" value="Methyltransf_11"/>
    <property type="match status" value="1"/>
</dbReference>
<dbReference type="EMBL" id="BOOB01000013">
    <property type="protein sequence ID" value="GIH31628.1"/>
    <property type="molecule type" value="Genomic_DNA"/>
</dbReference>
<dbReference type="InterPro" id="IPR050447">
    <property type="entry name" value="Erg6_SMT_methyltransf"/>
</dbReference>
<evidence type="ECO:0000259" key="3">
    <source>
        <dbReference type="Pfam" id="PF08241"/>
    </source>
</evidence>
<dbReference type="InterPro" id="IPR029063">
    <property type="entry name" value="SAM-dependent_MTases_sf"/>
</dbReference>
<organism evidence="4 5">
    <name type="scientific">Microbispora amethystogenes</name>
    <dbReference type="NCBI Taxonomy" id="1427754"/>
    <lineage>
        <taxon>Bacteria</taxon>
        <taxon>Bacillati</taxon>
        <taxon>Actinomycetota</taxon>
        <taxon>Actinomycetes</taxon>
        <taxon>Streptosporangiales</taxon>
        <taxon>Streptosporangiaceae</taxon>
        <taxon>Microbispora</taxon>
    </lineage>
</organism>
<dbReference type="GO" id="GO:0008168">
    <property type="term" value="F:methyltransferase activity"/>
    <property type="evidence" value="ECO:0007669"/>
    <property type="project" value="UniProtKB-KW"/>
</dbReference>
<sequence length="271" mass="29224">MVREHLAGVATLEPKPADGSGRKVGNRKDSRAPSTGRFGHPYEPTPEETMEKITQKQAPGMEGAMARWYARQRASAPQLAAVRRFAAEVTTGLPAGAAVLEVAPGPGHLAVEMARLGFAVTGLDLSRTFVEIATGNARRAGVRVDVLHGDAAGLPFPDRSFDLVVCQAAFKNFGRPVRALDEMHRVLRPGGRAVIHDMSREATRAAVDEEIRGMGLTPLNALMTKVPLLALRRRAYSRDLFARLAAESAFGTCEIRTEGISVEVRLTRPAP</sequence>
<comment type="caution">
    <text evidence="4">The sequence shown here is derived from an EMBL/GenBank/DDBJ whole genome shotgun (WGS) entry which is preliminary data.</text>
</comment>
<accession>A0ABQ4FA15</accession>
<feature type="region of interest" description="Disordered" evidence="2">
    <location>
        <begin position="1"/>
        <end position="49"/>
    </location>
</feature>
<dbReference type="Proteomes" id="UP000651728">
    <property type="component" value="Unassembled WGS sequence"/>
</dbReference>
<dbReference type="SUPFAM" id="SSF53335">
    <property type="entry name" value="S-adenosyl-L-methionine-dependent methyltransferases"/>
    <property type="match status" value="1"/>
</dbReference>
<dbReference type="GO" id="GO:0032259">
    <property type="term" value="P:methylation"/>
    <property type="evidence" value="ECO:0007669"/>
    <property type="project" value="UniProtKB-KW"/>
</dbReference>
<evidence type="ECO:0000256" key="2">
    <source>
        <dbReference type="SAM" id="MobiDB-lite"/>
    </source>
</evidence>
<name>A0ABQ4FA15_9ACTN</name>
<protein>
    <submittedName>
        <fullName evidence="4">Methyltransferase type 11</fullName>
    </submittedName>
</protein>
<dbReference type="PANTHER" id="PTHR44068:SF11">
    <property type="entry name" value="GERANYL DIPHOSPHATE 2-C-METHYLTRANSFERASE"/>
    <property type="match status" value="1"/>
</dbReference>